<feature type="region of interest" description="Disordered" evidence="1">
    <location>
        <begin position="1"/>
        <end position="37"/>
    </location>
</feature>
<reference evidence="2 3" key="1">
    <citation type="submission" date="2019-06" db="EMBL/GenBank/DDBJ databases">
        <title>Sequencing the genomes of 1000 actinobacteria strains.</title>
        <authorList>
            <person name="Klenk H.-P."/>
        </authorList>
    </citation>
    <scope>NUCLEOTIDE SEQUENCE [LARGE SCALE GENOMIC DNA]</scope>
    <source>
        <strain evidence="2 3">DSM 41929</strain>
    </source>
</reference>
<dbReference type="EMBL" id="VFNX01000002">
    <property type="protein sequence ID" value="TQK86079.1"/>
    <property type="molecule type" value="Genomic_DNA"/>
</dbReference>
<organism evidence="2 3">
    <name type="scientific">Streptomyces puniciscabiei</name>
    <dbReference type="NCBI Taxonomy" id="164348"/>
    <lineage>
        <taxon>Bacteria</taxon>
        <taxon>Bacillati</taxon>
        <taxon>Actinomycetota</taxon>
        <taxon>Actinomycetes</taxon>
        <taxon>Kitasatosporales</taxon>
        <taxon>Streptomycetaceae</taxon>
        <taxon>Streptomyces</taxon>
    </lineage>
</organism>
<proteinExistence type="predicted"/>
<comment type="caution">
    <text evidence="2">The sequence shown here is derived from an EMBL/GenBank/DDBJ whole genome shotgun (WGS) entry which is preliminary data.</text>
</comment>
<accession>A0A542TGV7</accession>
<dbReference type="Proteomes" id="UP000318103">
    <property type="component" value="Unassembled WGS sequence"/>
</dbReference>
<gene>
    <name evidence="2" type="ORF">FB563_6147</name>
</gene>
<sequence>MSEKNPEHGTANEVSLPPEVQLLQEVTPPSFPKVVRE</sequence>
<name>A0A542TGV7_9ACTN</name>
<evidence type="ECO:0000256" key="1">
    <source>
        <dbReference type="SAM" id="MobiDB-lite"/>
    </source>
</evidence>
<evidence type="ECO:0000313" key="2">
    <source>
        <dbReference type="EMBL" id="TQK86079.1"/>
    </source>
</evidence>
<protein>
    <submittedName>
        <fullName evidence="2">Uncharacterized protein</fullName>
    </submittedName>
</protein>
<dbReference type="AlphaFoldDB" id="A0A542TGV7"/>
<evidence type="ECO:0000313" key="3">
    <source>
        <dbReference type="Proteomes" id="UP000318103"/>
    </source>
</evidence>
<keyword evidence="3" id="KW-1185">Reference proteome</keyword>